<organism evidence="1 2">
    <name type="scientific">Ascobolus immersus RN42</name>
    <dbReference type="NCBI Taxonomy" id="1160509"/>
    <lineage>
        <taxon>Eukaryota</taxon>
        <taxon>Fungi</taxon>
        <taxon>Dikarya</taxon>
        <taxon>Ascomycota</taxon>
        <taxon>Pezizomycotina</taxon>
        <taxon>Pezizomycetes</taxon>
        <taxon>Pezizales</taxon>
        <taxon>Ascobolaceae</taxon>
        <taxon>Ascobolus</taxon>
    </lineage>
</organism>
<dbReference type="AlphaFoldDB" id="A0A3N4IJE7"/>
<reference evidence="1 2" key="1">
    <citation type="journal article" date="2018" name="Nat. Ecol. Evol.">
        <title>Pezizomycetes genomes reveal the molecular basis of ectomycorrhizal truffle lifestyle.</title>
        <authorList>
            <person name="Murat C."/>
            <person name="Payen T."/>
            <person name="Noel B."/>
            <person name="Kuo A."/>
            <person name="Morin E."/>
            <person name="Chen J."/>
            <person name="Kohler A."/>
            <person name="Krizsan K."/>
            <person name="Balestrini R."/>
            <person name="Da Silva C."/>
            <person name="Montanini B."/>
            <person name="Hainaut M."/>
            <person name="Levati E."/>
            <person name="Barry K.W."/>
            <person name="Belfiori B."/>
            <person name="Cichocki N."/>
            <person name="Clum A."/>
            <person name="Dockter R.B."/>
            <person name="Fauchery L."/>
            <person name="Guy J."/>
            <person name="Iotti M."/>
            <person name="Le Tacon F."/>
            <person name="Lindquist E.A."/>
            <person name="Lipzen A."/>
            <person name="Malagnac F."/>
            <person name="Mello A."/>
            <person name="Molinier V."/>
            <person name="Miyauchi S."/>
            <person name="Poulain J."/>
            <person name="Riccioni C."/>
            <person name="Rubini A."/>
            <person name="Sitrit Y."/>
            <person name="Splivallo R."/>
            <person name="Traeger S."/>
            <person name="Wang M."/>
            <person name="Zifcakova L."/>
            <person name="Wipf D."/>
            <person name="Zambonelli A."/>
            <person name="Paolocci F."/>
            <person name="Nowrousian M."/>
            <person name="Ottonello S."/>
            <person name="Baldrian P."/>
            <person name="Spatafora J.W."/>
            <person name="Henrissat B."/>
            <person name="Nagy L.G."/>
            <person name="Aury J.M."/>
            <person name="Wincker P."/>
            <person name="Grigoriev I.V."/>
            <person name="Bonfante P."/>
            <person name="Martin F.M."/>
        </authorList>
    </citation>
    <scope>NUCLEOTIDE SEQUENCE [LARGE SCALE GENOMIC DNA]</scope>
    <source>
        <strain evidence="1 2">RN42</strain>
    </source>
</reference>
<accession>A0A3N4IJE7</accession>
<sequence>MAGHGREKVATFIRRVLHRHPRPASPKPTCNVVEIRMARCKYTEEDFKRMKEFTVGLGGMLDPRYALVETEPDMEFEVWDPRYKGRDDMVALFNFPLDEDPSASGHGEFEETVKALQAYPEGVLYVITHVKSES</sequence>
<dbReference type="Proteomes" id="UP000275078">
    <property type="component" value="Unassembled WGS sequence"/>
</dbReference>
<protein>
    <submittedName>
        <fullName evidence="1">Uncharacterized protein</fullName>
    </submittedName>
</protein>
<name>A0A3N4IJE7_ASCIM</name>
<evidence type="ECO:0000313" key="1">
    <source>
        <dbReference type="EMBL" id="RPA86265.1"/>
    </source>
</evidence>
<evidence type="ECO:0000313" key="2">
    <source>
        <dbReference type="Proteomes" id="UP000275078"/>
    </source>
</evidence>
<gene>
    <name evidence="1" type="ORF">BJ508DRAFT_348703</name>
</gene>
<proteinExistence type="predicted"/>
<keyword evidence="2" id="KW-1185">Reference proteome</keyword>
<dbReference type="EMBL" id="ML119650">
    <property type="protein sequence ID" value="RPA86265.1"/>
    <property type="molecule type" value="Genomic_DNA"/>
</dbReference>